<reference evidence="1 2" key="1">
    <citation type="submission" date="2018-08" db="EMBL/GenBank/DDBJ databases">
        <title>Draft genome sequence of Psychrilyobacter sp. strain SD5 isolated from Black Sea water.</title>
        <authorList>
            <person name="Yadav S."/>
            <person name="Villanueva L."/>
            <person name="Damste J.S.S."/>
        </authorList>
    </citation>
    <scope>NUCLEOTIDE SEQUENCE [LARGE SCALE GENOMIC DNA]</scope>
    <source>
        <strain evidence="1 2">SD5</strain>
    </source>
</reference>
<name>A0ABX9KFL3_9FUSO</name>
<protein>
    <submittedName>
        <fullName evidence="1">Uncharacterized protein</fullName>
    </submittedName>
</protein>
<dbReference type="RefSeq" id="WP_114643034.1">
    <property type="nucleotide sequence ID" value="NZ_JAACIO010000015.1"/>
</dbReference>
<evidence type="ECO:0000313" key="1">
    <source>
        <dbReference type="EMBL" id="REI40357.1"/>
    </source>
</evidence>
<sequence length="180" mass="21150">MVNFEKIDEMINIIASGEIPESQSFNEFAVNFYLETKIVPLSKYLKMEGKTNKMPKIMNTKKSGELIFHTKKNEEILKFLKKRGYKDIPELNFTCVMLLRKVDSMSNWKKLLSYFEGKGTIEEINNSTRIQLLPEEEKKIGDFIKINLGVSDTELNWLKDKFKIIYENKELLRSIKKIAR</sequence>
<dbReference type="EMBL" id="QUAJ01000021">
    <property type="protein sequence ID" value="REI40357.1"/>
    <property type="molecule type" value="Genomic_DNA"/>
</dbReference>
<keyword evidence="2" id="KW-1185">Reference proteome</keyword>
<evidence type="ECO:0000313" key="2">
    <source>
        <dbReference type="Proteomes" id="UP000263486"/>
    </source>
</evidence>
<accession>A0ABX9KFL3</accession>
<comment type="caution">
    <text evidence="1">The sequence shown here is derived from an EMBL/GenBank/DDBJ whole genome shotgun (WGS) entry which is preliminary data.</text>
</comment>
<gene>
    <name evidence="1" type="ORF">DYH56_11570</name>
</gene>
<organism evidence="1 2">
    <name type="scientific">Psychrilyobacter piezotolerans</name>
    <dbReference type="NCBI Taxonomy" id="2293438"/>
    <lineage>
        <taxon>Bacteria</taxon>
        <taxon>Fusobacteriati</taxon>
        <taxon>Fusobacteriota</taxon>
        <taxon>Fusobacteriia</taxon>
        <taxon>Fusobacteriales</taxon>
        <taxon>Fusobacteriaceae</taxon>
        <taxon>Psychrilyobacter</taxon>
    </lineage>
</organism>
<dbReference type="Proteomes" id="UP000263486">
    <property type="component" value="Unassembled WGS sequence"/>
</dbReference>
<proteinExistence type="predicted"/>